<gene>
    <name evidence="3" type="primary">LOC111021747</name>
</gene>
<keyword evidence="3" id="KW-0687">Ribonucleoprotein</keyword>
<dbReference type="GeneID" id="111021747"/>
<organism evidence="2 3">
    <name type="scientific">Momordica charantia</name>
    <name type="common">Bitter gourd</name>
    <name type="synonym">Balsam pear</name>
    <dbReference type="NCBI Taxonomy" id="3673"/>
    <lineage>
        <taxon>Eukaryota</taxon>
        <taxon>Viridiplantae</taxon>
        <taxon>Streptophyta</taxon>
        <taxon>Embryophyta</taxon>
        <taxon>Tracheophyta</taxon>
        <taxon>Spermatophyta</taxon>
        <taxon>Magnoliopsida</taxon>
        <taxon>eudicotyledons</taxon>
        <taxon>Gunneridae</taxon>
        <taxon>Pentapetalae</taxon>
        <taxon>rosids</taxon>
        <taxon>fabids</taxon>
        <taxon>Cucurbitales</taxon>
        <taxon>Cucurbitaceae</taxon>
        <taxon>Momordiceae</taxon>
        <taxon>Momordica</taxon>
    </lineage>
</organism>
<feature type="compositionally biased region" description="Basic residues" evidence="1">
    <location>
        <begin position="120"/>
        <end position="157"/>
    </location>
</feature>
<dbReference type="OrthoDB" id="782293at2759"/>
<sequence>MAFLLCSNPLSTSLYSSPFSPSPSPSPSCFPTTSAAPSSILLMRPVGFQPKIFNGVRLRNVSFVENTASLIVKATSEIDGTGETDSNEPQPPAEAKKEDVPVDKLPLESKLQERLEQKTRMKLAKKIRLRRKRLVRKRHLRKKGRWPPSKMKKLKNV</sequence>
<feature type="compositionally biased region" description="Basic and acidic residues" evidence="1">
    <location>
        <begin position="94"/>
        <end position="119"/>
    </location>
</feature>
<dbReference type="PANTHER" id="PTHR34678">
    <property type="entry name" value="50S RIBOSOMAL PROTEIN 5, CHLOROPLASTIC"/>
    <property type="match status" value="1"/>
</dbReference>
<reference evidence="3" key="1">
    <citation type="submission" date="2025-08" db="UniProtKB">
        <authorList>
            <consortium name="RefSeq"/>
        </authorList>
    </citation>
    <scope>IDENTIFICATION</scope>
    <source>
        <strain evidence="3">OHB3-1</strain>
    </source>
</reference>
<keyword evidence="3" id="KW-0689">Ribosomal protein</keyword>
<evidence type="ECO:0000313" key="3">
    <source>
        <dbReference type="RefSeq" id="XP_022154476.1"/>
    </source>
</evidence>
<dbReference type="GO" id="GO:0009535">
    <property type="term" value="C:chloroplast thylakoid membrane"/>
    <property type="evidence" value="ECO:0007669"/>
    <property type="project" value="TreeGrafter"/>
</dbReference>
<dbReference type="PANTHER" id="PTHR34678:SF1">
    <property type="entry name" value="LARGE RIBOSOMAL SUBUNIT PROTEIN CL37"/>
    <property type="match status" value="1"/>
</dbReference>
<dbReference type="KEGG" id="mcha:111021747"/>
<proteinExistence type="predicted"/>
<dbReference type="GO" id="GO:0032544">
    <property type="term" value="P:plastid translation"/>
    <property type="evidence" value="ECO:0007669"/>
    <property type="project" value="TreeGrafter"/>
</dbReference>
<dbReference type="CDD" id="cd23709">
    <property type="entry name" value="Psrp5_CTD"/>
    <property type="match status" value="1"/>
</dbReference>
<evidence type="ECO:0000313" key="2">
    <source>
        <dbReference type="Proteomes" id="UP000504603"/>
    </source>
</evidence>
<dbReference type="AlphaFoldDB" id="A0A6J1DNT9"/>
<dbReference type="GO" id="GO:0005840">
    <property type="term" value="C:ribosome"/>
    <property type="evidence" value="ECO:0007669"/>
    <property type="project" value="UniProtKB-KW"/>
</dbReference>
<protein>
    <submittedName>
        <fullName evidence="3">50S ribosomal protein 5, chloroplastic</fullName>
    </submittedName>
</protein>
<dbReference type="InterPro" id="IPR040307">
    <property type="entry name" value="Ribosomal_cL37"/>
</dbReference>
<feature type="region of interest" description="Disordered" evidence="1">
    <location>
        <begin position="74"/>
        <end position="157"/>
    </location>
</feature>
<dbReference type="RefSeq" id="XP_022154476.1">
    <property type="nucleotide sequence ID" value="XM_022298784.1"/>
</dbReference>
<accession>A0A6J1DNT9</accession>
<name>A0A6J1DNT9_MOMCH</name>
<evidence type="ECO:0000256" key="1">
    <source>
        <dbReference type="SAM" id="MobiDB-lite"/>
    </source>
</evidence>
<keyword evidence="2" id="KW-1185">Reference proteome</keyword>
<dbReference type="Proteomes" id="UP000504603">
    <property type="component" value="Unplaced"/>
</dbReference>